<dbReference type="AlphaFoldDB" id="A0A7G9RVK6"/>
<proteinExistence type="predicted"/>
<dbReference type="KEGG" id="drg:H9K76_14030"/>
<reference evidence="2 3" key="1">
    <citation type="submission" date="2020-08" db="EMBL/GenBank/DDBJ databases">
        <title>Genome sequence of Diaphorobacter ruginosibacter DSM 27467T.</title>
        <authorList>
            <person name="Hyun D.-W."/>
            <person name="Bae J.-W."/>
        </authorList>
    </citation>
    <scope>NUCLEOTIDE SEQUENCE [LARGE SCALE GENOMIC DNA]</scope>
    <source>
        <strain evidence="2 3">DSM 27467</strain>
    </source>
</reference>
<accession>A0A7G9RVK6</accession>
<evidence type="ECO:0000259" key="1">
    <source>
        <dbReference type="Pfam" id="PF03050"/>
    </source>
</evidence>
<dbReference type="Pfam" id="PF03050">
    <property type="entry name" value="DDE_Tnp_IS66"/>
    <property type="match status" value="1"/>
</dbReference>
<evidence type="ECO:0000313" key="2">
    <source>
        <dbReference type="EMBL" id="QNN59631.1"/>
    </source>
</evidence>
<gene>
    <name evidence="2" type="ORF">H9K76_14030</name>
</gene>
<protein>
    <submittedName>
        <fullName evidence="2">Transposase</fullName>
    </submittedName>
</protein>
<dbReference type="InterPro" id="IPR004291">
    <property type="entry name" value="Transposase_IS66_central"/>
</dbReference>
<evidence type="ECO:0000313" key="3">
    <source>
        <dbReference type="Proteomes" id="UP000515811"/>
    </source>
</evidence>
<dbReference type="EMBL" id="CP060714">
    <property type="protein sequence ID" value="QNN59631.1"/>
    <property type="molecule type" value="Genomic_DNA"/>
</dbReference>
<organism evidence="2 3">
    <name type="scientific">Diaphorobacter ruginosibacter</name>
    <dbReference type="NCBI Taxonomy" id="1715720"/>
    <lineage>
        <taxon>Bacteria</taxon>
        <taxon>Pseudomonadati</taxon>
        <taxon>Pseudomonadota</taxon>
        <taxon>Betaproteobacteria</taxon>
        <taxon>Burkholderiales</taxon>
        <taxon>Comamonadaceae</taxon>
        <taxon>Diaphorobacter</taxon>
    </lineage>
</organism>
<name>A0A7G9RVK6_9BURK</name>
<keyword evidence="3" id="KW-1185">Reference proteome</keyword>
<feature type="domain" description="Transposase IS66 central" evidence="1">
    <location>
        <begin position="2"/>
        <end position="40"/>
    </location>
</feature>
<dbReference type="RefSeq" id="WP_187600642.1">
    <property type="nucleotide sequence ID" value="NZ_CP060714.1"/>
</dbReference>
<sequence length="58" mass="6415">MGYSLNHRRALTHFTTDGRLPVDNSWIENQIRPIAGGQQLAVHRKPAREPTCGGGYGL</sequence>
<dbReference type="Proteomes" id="UP000515811">
    <property type="component" value="Chromosome"/>
</dbReference>